<dbReference type="EMBL" id="AUNC01000001">
    <property type="protein sequence ID" value="KEO59423.1"/>
    <property type="molecule type" value="Genomic_DNA"/>
</dbReference>
<comment type="caution">
    <text evidence="1">The sequence shown here is derived from an EMBL/GenBank/DDBJ whole genome shotgun (WGS) entry which is preliminary data.</text>
</comment>
<proteinExistence type="predicted"/>
<gene>
    <name evidence="1" type="ORF">SMB34_00145</name>
</gene>
<organism evidence="1 2">
    <name type="scientific">Thalassospira permensis NBRC 106175</name>
    <dbReference type="NCBI Taxonomy" id="1353532"/>
    <lineage>
        <taxon>Bacteria</taxon>
        <taxon>Pseudomonadati</taxon>
        <taxon>Pseudomonadota</taxon>
        <taxon>Alphaproteobacteria</taxon>
        <taxon>Rhodospirillales</taxon>
        <taxon>Thalassospiraceae</taxon>
        <taxon>Thalassospira</taxon>
    </lineage>
</organism>
<evidence type="ECO:0000313" key="1">
    <source>
        <dbReference type="EMBL" id="KEO59423.1"/>
    </source>
</evidence>
<name>A0ABR4TTJ0_9PROT</name>
<accession>A0ABR4TTJ0</accession>
<sequence length="30" mass="3117">MKVGGKFAETLSEISQIGLNSPILLLAGQT</sequence>
<keyword evidence="2" id="KW-1185">Reference proteome</keyword>
<evidence type="ECO:0000313" key="2">
    <source>
        <dbReference type="Proteomes" id="UP000027463"/>
    </source>
</evidence>
<reference evidence="1 2" key="1">
    <citation type="submission" date="2013-07" db="EMBL/GenBank/DDBJ databases">
        <title>Thalassospira permensis NBRC 106175 Genome Sequencing.</title>
        <authorList>
            <person name="Lai Q."/>
            <person name="Shao Z."/>
        </authorList>
    </citation>
    <scope>NUCLEOTIDE SEQUENCE [LARGE SCALE GENOMIC DNA]</scope>
    <source>
        <strain evidence="1 2">NBRC 106175</strain>
    </source>
</reference>
<dbReference type="Proteomes" id="UP000027463">
    <property type="component" value="Unassembled WGS sequence"/>
</dbReference>
<protein>
    <submittedName>
        <fullName evidence="1">Uncharacterized protein</fullName>
    </submittedName>
</protein>